<protein>
    <submittedName>
        <fullName evidence="2">Uncharacterized protein</fullName>
    </submittedName>
</protein>
<feature type="region of interest" description="Disordered" evidence="1">
    <location>
        <begin position="1"/>
        <end position="40"/>
    </location>
</feature>
<proteinExistence type="predicted"/>
<evidence type="ECO:0000256" key="1">
    <source>
        <dbReference type="SAM" id="MobiDB-lite"/>
    </source>
</evidence>
<organism evidence="2 3">
    <name type="scientific">Allorhodopirellula heiligendammensis</name>
    <dbReference type="NCBI Taxonomy" id="2714739"/>
    <lineage>
        <taxon>Bacteria</taxon>
        <taxon>Pseudomonadati</taxon>
        <taxon>Planctomycetota</taxon>
        <taxon>Planctomycetia</taxon>
        <taxon>Pirellulales</taxon>
        <taxon>Pirellulaceae</taxon>
        <taxon>Allorhodopirellula</taxon>
    </lineage>
</organism>
<feature type="compositionally biased region" description="Basic and acidic residues" evidence="1">
    <location>
        <begin position="1"/>
        <end position="10"/>
    </location>
</feature>
<dbReference type="EMBL" id="SJPU01000006">
    <property type="protein sequence ID" value="TWU09891.1"/>
    <property type="molecule type" value="Genomic_DNA"/>
</dbReference>
<evidence type="ECO:0000313" key="2">
    <source>
        <dbReference type="EMBL" id="TWU09891.1"/>
    </source>
</evidence>
<accession>A0A5C6BEH7</accession>
<sequence>MKRSKDETKQQKKTRKTRVKVPIQAPKVRTPQEPSTMEDHYKLVAPDKPKMSERMSHRLTDEVLRGMTKQQAKEHVITNWEDLSGSSEEGMAQYKLHGRMDKISWNSPILTFSIERHGGLVMGSSRADVHYWKVNLKECTAEIERKSYRQIDKMAPRVRIAPIVDEIVAALLSGSTDERIEWKENGEAHVLTSKQLFPGSSGYSETVGGRRRNFRDKLKTRLAEVGWTCEHGRGIEICTRLTGNHDSP</sequence>
<keyword evidence="3" id="KW-1185">Reference proteome</keyword>
<comment type="caution">
    <text evidence="2">The sequence shown here is derived from an EMBL/GenBank/DDBJ whole genome shotgun (WGS) entry which is preliminary data.</text>
</comment>
<gene>
    <name evidence="2" type="ORF">Poly21_54400</name>
</gene>
<dbReference type="RefSeq" id="WP_146409864.1">
    <property type="nucleotide sequence ID" value="NZ_SJPU01000006.1"/>
</dbReference>
<reference evidence="2 3" key="1">
    <citation type="journal article" date="2020" name="Antonie Van Leeuwenhoek">
        <title>Rhodopirellula heiligendammensis sp. nov., Rhodopirellula pilleata sp. nov., and Rhodopirellula solitaria sp. nov. isolated from natural or artificial marine surfaces in Northern Germany and California, USA, and emended description of the genus Rhodopirellula.</title>
        <authorList>
            <person name="Kallscheuer N."/>
            <person name="Wiegand S."/>
            <person name="Jogler M."/>
            <person name="Boedeker C."/>
            <person name="Peeters S.H."/>
            <person name="Rast P."/>
            <person name="Heuer A."/>
            <person name="Jetten M.S.M."/>
            <person name="Rohde M."/>
            <person name="Jogler C."/>
        </authorList>
    </citation>
    <scope>NUCLEOTIDE SEQUENCE [LARGE SCALE GENOMIC DNA]</scope>
    <source>
        <strain evidence="2 3">Poly21</strain>
    </source>
</reference>
<dbReference type="OrthoDB" id="3078565at2"/>
<dbReference type="Proteomes" id="UP000319908">
    <property type="component" value="Unassembled WGS sequence"/>
</dbReference>
<dbReference type="AlphaFoldDB" id="A0A5C6BEH7"/>
<evidence type="ECO:0000313" key="3">
    <source>
        <dbReference type="Proteomes" id="UP000319908"/>
    </source>
</evidence>
<name>A0A5C6BEH7_9BACT</name>